<proteinExistence type="predicted"/>
<evidence type="ECO:0000313" key="1">
    <source>
        <dbReference type="EMBL" id="KAA6373530.1"/>
    </source>
</evidence>
<dbReference type="AlphaFoldDB" id="A0A5J4UTP1"/>
<dbReference type="EMBL" id="SNRW01012676">
    <property type="protein sequence ID" value="KAA6373530.1"/>
    <property type="molecule type" value="Genomic_DNA"/>
</dbReference>
<evidence type="ECO:0000313" key="2">
    <source>
        <dbReference type="Proteomes" id="UP000324800"/>
    </source>
</evidence>
<comment type="caution">
    <text evidence="1">The sequence shown here is derived from an EMBL/GenBank/DDBJ whole genome shotgun (WGS) entry which is preliminary data.</text>
</comment>
<organism evidence="1 2">
    <name type="scientific">Streblomastix strix</name>
    <dbReference type="NCBI Taxonomy" id="222440"/>
    <lineage>
        <taxon>Eukaryota</taxon>
        <taxon>Metamonada</taxon>
        <taxon>Preaxostyla</taxon>
        <taxon>Oxymonadida</taxon>
        <taxon>Streblomastigidae</taxon>
        <taxon>Streblomastix</taxon>
    </lineage>
</organism>
<reference evidence="1 2" key="1">
    <citation type="submission" date="2019-03" db="EMBL/GenBank/DDBJ databases">
        <title>Single cell metagenomics reveals metabolic interactions within the superorganism composed of flagellate Streblomastix strix and complex community of Bacteroidetes bacteria on its surface.</title>
        <authorList>
            <person name="Treitli S.C."/>
            <person name="Kolisko M."/>
            <person name="Husnik F."/>
            <person name="Keeling P."/>
            <person name="Hampl V."/>
        </authorList>
    </citation>
    <scope>NUCLEOTIDE SEQUENCE [LARGE SCALE GENOMIC DNA]</scope>
    <source>
        <strain evidence="1">ST1C</strain>
    </source>
</reference>
<gene>
    <name evidence="1" type="ORF">EZS28_030943</name>
</gene>
<dbReference type="Proteomes" id="UP000324800">
    <property type="component" value="Unassembled WGS sequence"/>
</dbReference>
<accession>A0A5J4UTP1</accession>
<dbReference type="OrthoDB" id="5988713at2759"/>
<name>A0A5J4UTP1_9EUKA</name>
<protein>
    <submittedName>
        <fullName evidence="1">Uncharacterized protein</fullName>
    </submittedName>
</protein>
<sequence>MRNNLTPNFINIWIKWLFKEVRKVIDSIKYEDETIPQHYEVPVIGINSSKHDSQAKFHQYWIESTTTGAIQQIT</sequence>